<dbReference type="SUPFAM" id="SSF52047">
    <property type="entry name" value="RNI-like"/>
    <property type="match status" value="1"/>
</dbReference>
<proteinExistence type="predicted"/>
<protein>
    <submittedName>
        <fullName evidence="2">Uncharacterized protein</fullName>
    </submittedName>
</protein>
<feature type="compositionally biased region" description="Low complexity" evidence="1">
    <location>
        <begin position="773"/>
        <end position="793"/>
    </location>
</feature>
<feature type="compositionally biased region" description="Low complexity" evidence="1">
    <location>
        <begin position="916"/>
        <end position="926"/>
    </location>
</feature>
<evidence type="ECO:0000256" key="1">
    <source>
        <dbReference type="SAM" id="MobiDB-lite"/>
    </source>
</evidence>
<reference evidence="2 3" key="1">
    <citation type="submission" date="2010-05" db="EMBL/GenBank/DDBJ databases">
        <title>The Genome Sequence of Thecamonas trahens ATCC 50062.</title>
        <authorList>
            <consortium name="The Broad Institute Genome Sequencing Platform"/>
            <person name="Russ C."/>
            <person name="Cuomo C."/>
            <person name="Shea T."/>
            <person name="Young S.K."/>
            <person name="Zeng Q."/>
            <person name="Koehrsen M."/>
            <person name="Haas B."/>
            <person name="Borodovsky M."/>
            <person name="Guigo R."/>
            <person name="Alvarado L."/>
            <person name="Berlin A."/>
            <person name="Bochicchio J."/>
            <person name="Borenstein D."/>
            <person name="Chapman S."/>
            <person name="Chen Z."/>
            <person name="Freedman E."/>
            <person name="Gellesch M."/>
            <person name="Goldberg J."/>
            <person name="Griggs A."/>
            <person name="Gujja S."/>
            <person name="Heilman E."/>
            <person name="Heiman D."/>
            <person name="Hepburn T."/>
            <person name="Howarth C."/>
            <person name="Jen D."/>
            <person name="Larson L."/>
            <person name="Mehta T."/>
            <person name="Park D."/>
            <person name="Pearson M."/>
            <person name="Roberts A."/>
            <person name="Saif S."/>
            <person name="Shenoy N."/>
            <person name="Sisk P."/>
            <person name="Stolte C."/>
            <person name="Sykes S."/>
            <person name="Thomson T."/>
            <person name="Walk T."/>
            <person name="White J."/>
            <person name="Yandava C."/>
            <person name="Burger G."/>
            <person name="Gray M.W."/>
            <person name="Holland P.W.H."/>
            <person name="King N."/>
            <person name="Lang F.B.F."/>
            <person name="Roger A.J."/>
            <person name="Ruiz-Trillo I."/>
            <person name="Lander E."/>
            <person name="Nusbaum C."/>
        </authorList>
    </citation>
    <scope>NUCLEOTIDE SEQUENCE [LARGE SCALE GENOMIC DNA]</scope>
    <source>
        <strain evidence="2 3">ATCC 50062</strain>
    </source>
</reference>
<dbReference type="InterPro" id="IPR001611">
    <property type="entry name" value="Leu-rich_rpt"/>
</dbReference>
<dbReference type="GO" id="GO:0034315">
    <property type="term" value="P:regulation of Arp2/3 complex-mediated actin nucleation"/>
    <property type="evidence" value="ECO:0007669"/>
    <property type="project" value="TreeGrafter"/>
</dbReference>
<dbReference type="Gene3D" id="3.80.10.10">
    <property type="entry name" value="Ribonuclease Inhibitor"/>
    <property type="match status" value="1"/>
</dbReference>
<feature type="compositionally biased region" description="Pro residues" evidence="1">
    <location>
        <begin position="846"/>
        <end position="858"/>
    </location>
</feature>
<keyword evidence="3" id="KW-1185">Reference proteome</keyword>
<organism evidence="2 3">
    <name type="scientific">Thecamonas trahens ATCC 50062</name>
    <dbReference type="NCBI Taxonomy" id="461836"/>
    <lineage>
        <taxon>Eukaryota</taxon>
        <taxon>Apusozoa</taxon>
        <taxon>Apusomonadida</taxon>
        <taxon>Apusomonadidae</taxon>
        <taxon>Thecamonas</taxon>
    </lineage>
</organism>
<name>A0A0L0DAF5_THETB</name>
<dbReference type="eggNOG" id="KOG4242">
    <property type="taxonomic scope" value="Eukaryota"/>
</dbReference>
<dbReference type="AlphaFoldDB" id="A0A0L0DAF5"/>
<feature type="compositionally biased region" description="Pro residues" evidence="1">
    <location>
        <begin position="906"/>
        <end position="915"/>
    </location>
</feature>
<dbReference type="EMBL" id="GL349454">
    <property type="protein sequence ID" value="KNC49327.1"/>
    <property type="molecule type" value="Genomic_DNA"/>
</dbReference>
<accession>A0A0L0DAF5</accession>
<dbReference type="SMART" id="SM00368">
    <property type="entry name" value="LRR_RI"/>
    <property type="match status" value="3"/>
</dbReference>
<dbReference type="GO" id="GO:0016477">
    <property type="term" value="P:cell migration"/>
    <property type="evidence" value="ECO:0007669"/>
    <property type="project" value="TreeGrafter"/>
</dbReference>
<dbReference type="InterPro" id="IPR032675">
    <property type="entry name" value="LRR_dom_sf"/>
</dbReference>
<dbReference type="OrthoDB" id="18598at2759"/>
<gene>
    <name evidence="2" type="ORF">AMSG_05326</name>
</gene>
<evidence type="ECO:0000313" key="3">
    <source>
        <dbReference type="Proteomes" id="UP000054408"/>
    </source>
</evidence>
<evidence type="ECO:0000313" key="2">
    <source>
        <dbReference type="EMBL" id="KNC49327.1"/>
    </source>
</evidence>
<dbReference type="InterPro" id="IPR051279">
    <property type="entry name" value="PP1-Reg/Actin-Interact_Protein"/>
</dbReference>
<feature type="compositionally biased region" description="Low complexity" evidence="1">
    <location>
        <begin position="892"/>
        <end position="901"/>
    </location>
</feature>
<dbReference type="Proteomes" id="UP000054408">
    <property type="component" value="Unassembled WGS sequence"/>
</dbReference>
<feature type="region of interest" description="Disordered" evidence="1">
    <location>
        <begin position="756"/>
        <end position="944"/>
    </location>
</feature>
<dbReference type="STRING" id="461836.A0A0L0DAF5"/>
<dbReference type="GO" id="GO:0030027">
    <property type="term" value="C:lamellipodium"/>
    <property type="evidence" value="ECO:0007669"/>
    <property type="project" value="TreeGrafter"/>
</dbReference>
<dbReference type="GeneID" id="25564758"/>
<dbReference type="PANTHER" id="PTHR24112">
    <property type="entry name" value="LEUCINE-RICH REPEAT, ISOFORM F-RELATED"/>
    <property type="match status" value="1"/>
</dbReference>
<feature type="compositionally biased region" description="Low complexity" evidence="1">
    <location>
        <begin position="813"/>
        <end position="827"/>
    </location>
</feature>
<dbReference type="Pfam" id="PF13516">
    <property type="entry name" value="LRR_6"/>
    <property type="match status" value="1"/>
</dbReference>
<dbReference type="OMA" id="HIDENCM"/>
<feature type="compositionally biased region" description="Acidic residues" evidence="1">
    <location>
        <begin position="927"/>
        <end position="938"/>
    </location>
</feature>
<dbReference type="PANTHER" id="PTHR24112:SF66">
    <property type="entry name" value="LEUCINE-RICH REPEAT, ISOFORM F"/>
    <property type="match status" value="1"/>
</dbReference>
<dbReference type="RefSeq" id="XP_013758035.1">
    <property type="nucleotide sequence ID" value="XM_013902581.1"/>
</dbReference>
<dbReference type="GO" id="GO:0005886">
    <property type="term" value="C:plasma membrane"/>
    <property type="evidence" value="ECO:0007669"/>
    <property type="project" value="TreeGrafter"/>
</dbReference>
<sequence length="987" mass="102373">MFVLAQVEWPLREAVLHGAWVVQVAGSTTRSRLVVITDYHLLLVKAGRVVKSSRKLVARYPLLQLSAAAADLSAGQLKLDFVKPGELVLAGVPGAITQALVARYRLLTWGWPADLTVAFDDFAWAAPPLDPPPLPAPSPGGNILTAYRSVAALQGWSAFSPDLDRFLAQIVDGPWARSLLLSEVPNVSSSKKVSLNPLALALKFNRYFDRLELTDVSRPRILGLLAFALASNTTLTQLVVSNCGARTGIDKLTAGLLANPGPASLALLDLSFNPLKDKGVAALAPALDTLPFLTTLNLKATSMTGDGLAALLASRPPDSPLHAITALDISSNRLEATGSSALGAWLAGHRVVRLQSLGLGSTDLHLGLLLQAMGMRVATVMPPAAVLSTLTALDLSGLDMDGDTIVRAVTFLSALSALADLNLSSMRVEPAYLARLVAAFGSASASHDGKCKLALADLDLSAGNAPLFLGSFGSFTSLHTLVLDDLTAPPPVLLLLLNALKPFATSLRTLSLDRVFKTKSRDVPQVVMNLAALMATGAYSEVSLVGAGSRRLGAHGAILLDALATQSFATLRALDVSYNRMGSALVAPLVLLLADNTTLVSLSFDGNGLSLDEFTLVTDALASASALVEAVIPVRDIKVMRAKVGVETKLAIALLVKRIKETLAHNAAAAAAAAATAAAVATSSDASLNELNSSLGTSLAGDGLELPDSQPLRLRTGSRSRTLLLERRASRVRLSIASAASLDDIEAALDDIEAGIGGPAPGHHPRTRSRLASRTFDSSTSSTSSDYSGYSRSAPQPSPTDTPCSDAEPEPNAASADAPSLASAARNRPPPPPVPTTDPRFLPASAPAPVPAPAPPPTTSRRATLVKPPTSSADATRVPAKTKARRSTLVKPPSSAAIAAAGGCGAPPPKPPPPAAALLAALPAVEPDSDSDEPEAEAEFTPTDYPRASVVCSSIERLLSEINVSVDDGGYESDQGDDPLLHLLNAL</sequence>